<sequence length="306" mass="33695">MGGGHMDVLRTPDDRFAGLRDFPFAPHYAEITDCADSTKLRVHYIDEGPRDAPVVLMMHGEPTWSYLYRHMIGPVAASGLRVVAPDLIGFGRSDKPALKSDYSYARHVAWMRQWIEQLDLRNITLACQDWGSLVGLRLLTEMPARFNGVVLSNGGLPAGQEAPRAFAIWRAFSKWSPVFPIGKIIAKGTARSLSEAEVAAYDAPFPNGSYKAGARIFPSFVPLGPNVAVPDQLKAWEILDRWEKPFLCCFSDRDPITRGGDALFVGRVPGTAGQNHRTLSGGHFIQEDDPQGFVGCILEVAAQSER</sequence>
<evidence type="ECO:0000313" key="9">
    <source>
        <dbReference type="Proteomes" id="UP000614261"/>
    </source>
</evidence>
<protein>
    <recommendedName>
        <fullName evidence="4 6">Haloalkane dehalogenase</fullName>
        <ecNumber evidence="4 6">3.8.1.5</ecNumber>
    </recommendedName>
</protein>
<dbReference type="EC" id="3.8.1.5" evidence="4 6"/>
<keyword evidence="9" id="KW-1185">Reference proteome</keyword>
<dbReference type="InterPro" id="IPR051340">
    <property type="entry name" value="Haloalkane_dehalogenase"/>
</dbReference>
<dbReference type="PANTHER" id="PTHR42977">
    <property type="entry name" value="HYDROLASE-RELATED"/>
    <property type="match status" value="1"/>
</dbReference>
<evidence type="ECO:0000313" key="8">
    <source>
        <dbReference type="EMBL" id="GGB69144.1"/>
    </source>
</evidence>
<comment type="catalytic activity">
    <reaction evidence="1 6">
        <text>1-haloalkane + H2O = a halide anion + a primary alcohol + H(+)</text>
        <dbReference type="Rhea" id="RHEA:19081"/>
        <dbReference type="ChEBI" id="CHEBI:15377"/>
        <dbReference type="ChEBI" id="CHEBI:15378"/>
        <dbReference type="ChEBI" id="CHEBI:15734"/>
        <dbReference type="ChEBI" id="CHEBI:16042"/>
        <dbReference type="ChEBI" id="CHEBI:18060"/>
        <dbReference type="EC" id="3.8.1.5"/>
    </reaction>
</comment>
<dbReference type="InterPro" id="IPR029058">
    <property type="entry name" value="AB_hydrolase_fold"/>
</dbReference>
<proteinExistence type="inferred from homology"/>
<feature type="active site" description="Nucleophile" evidence="6">
    <location>
        <position position="129"/>
    </location>
</feature>
<gene>
    <name evidence="6 8" type="primary">dhmA</name>
    <name evidence="8" type="ORF">GCM10010833_25460</name>
</gene>
<evidence type="ECO:0000256" key="1">
    <source>
        <dbReference type="ARBA" id="ARBA00001644"/>
    </source>
</evidence>
<dbReference type="EMBL" id="BMGD01000004">
    <property type="protein sequence ID" value="GGB69144.1"/>
    <property type="molecule type" value="Genomic_DNA"/>
</dbReference>
<dbReference type="SUPFAM" id="SSF53474">
    <property type="entry name" value="alpha/beta-Hydrolases"/>
    <property type="match status" value="1"/>
</dbReference>
<comment type="similarity">
    <text evidence="2 6">Belongs to the haloalkane dehalogenase family. Type 1 subfamily.</text>
</comment>
<name>A0ABQ1JHI6_9SPHN</name>
<dbReference type="PRINTS" id="PR00412">
    <property type="entry name" value="EPOXHYDRLASE"/>
</dbReference>
<feature type="domain" description="AB hydrolase-1" evidence="7">
    <location>
        <begin position="53"/>
        <end position="170"/>
    </location>
</feature>
<evidence type="ECO:0000256" key="2">
    <source>
        <dbReference type="ARBA" id="ARBA00008794"/>
    </source>
</evidence>
<evidence type="ECO:0000256" key="3">
    <source>
        <dbReference type="ARBA" id="ARBA00011245"/>
    </source>
</evidence>
<feature type="active site" description="Proton acceptor" evidence="6">
    <location>
        <position position="283"/>
    </location>
</feature>
<dbReference type="Gene3D" id="3.40.50.1820">
    <property type="entry name" value="alpha/beta hydrolase"/>
    <property type="match status" value="1"/>
</dbReference>
<accession>A0ABQ1JHI6</accession>
<dbReference type="InterPro" id="IPR000639">
    <property type="entry name" value="Epox_hydrolase-like"/>
</dbReference>
<comment type="function">
    <text evidence="6">Catalyzes hydrolytic cleavage of carbon-halogen bonds in halogenated aliphatic compounds, leading to the formation of the corresponding primary alcohols, halide ions and protons.</text>
</comment>
<organism evidence="8 9">
    <name type="scientific">Blastomonas aquatica</name>
    <dbReference type="NCBI Taxonomy" id="1510276"/>
    <lineage>
        <taxon>Bacteria</taxon>
        <taxon>Pseudomonadati</taxon>
        <taxon>Pseudomonadota</taxon>
        <taxon>Alphaproteobacteria</taxon>
        <taxon>Sphingomonadales</taxon>
        <taxon>Sphingomonadaceae</taxon>
        <taxon>Blastomonas</taxon>
    </lineage>
</organism>
<evidence type="ECO:0000256" key="4">
    <source>
        <dbReference type="ARBA" id="ARBA00012065"/>
    </source>
</evidence>
<comment type="caution">
    <text evidence="8">The sequence shown here is derived from an EMBL/GenBank/DDBJ whole genome shotgun (WGS) entry which is preliminary data.</text>
</comment>
<feature type="active site" description="Proton donor" evidence="6">
    <location>
        <position position="254"/>
    </location>
</feature>
<keyword evidence="5 6" id="KW-0378">Hydrolase</keyword>
<dbReference type="InterPro" id="IPR000073">
    <property type="entry name" value="AB_hydrolase_1"/>
</dbReference>
<dbReference type="Pfam" id="PF00561">
    <property type="entry name" value="Abhydrolase_1"/>
    <property type="match status" value="1"/>
</dbReference>
<evidence type="ECO:0000259" key="7">
    <source>
        <dbReference type="Pfam" id="PF00561"/>
    </source>
</evidence>
<reference evidence="9" key="1">
    <citation type="journal article" date="2019" name="Int. J. Syst. Evol. Microbiol.">
        <title>The Global Catalogue of Microorganisms (GCM) 10K type strain sequencing project: providing services to taxonomists for standard genome sequencing and annotation.</title>
        <authorList>
            <consortium name="The Broad Institute Genomics Platform"/>
            <consortium name="The Broad Institute Genome Sequencing Center for Infectious Disease"/>
            <person name="Wu L."/>
            <person name="Ma J."/>
        </authorList>
    </citation>
    <scope>NUCLEOTIDE SEQUENCE [LARGE SCALE GENOMIC DNA]</scope>
    <source>
        <strain evidence="9">CGMCC 1.12851</strain>
    </source>
</reference>
<evidence type="ECO:0000256" key="5">
    <source>
        <dbReference type="ARBA" id="ARBA00022801"/>
    </source>
</evidence>
<dbReference type="HAMAP" id="MF_01230">
    <property type="entry name" value="Haloalk_dehal_type1"/>
    <property type="match status" value="1"/>
</dbReference>
<evidence type="ECO:0000256" key="6">
    <source>
        <dbReference type="HAMAP-Rule" id="MF_01230"/>
    </source>
</evidence>
<comment type="subunit">
    <text evidence="3 6">Monomer.</text>
</comment>
<dbReference type="NCBIfam" id="NF002043">
    <property type="entry name" value="PRK00870.1"/>
    <property type="match status" value="1"/>
</dbReference>
<dbReference type="InterPro" id="IPR023489">
    <property type="entry name" value="Haloalkane_dehalogenase_1"/>
</dbReference>
<dbReference type="Proteomes" id="UP000614261">
    <property type="component" value="Unassembled WGS sequence"/>
</dbReference>
<dbReference type="PANTHER" id="PTHR42977:SF3">
    <property type="entry name" value="AB HYDROLASE-1 DOMAIN-CONTAINING PROTEIN"/>
    <property type="match status" value="1"/>
</dbReference>